<comment type="caution">
    <text evidence="11">The sequence shown here is derived from an EMBL/GenBank/DDBJ whole genome shotgun (WGS) entry which is preliminary data.</text>
</comment>
<dbReference type="Gene3D" id="3.40.50.300">
    <property type="entry name" value="P-loop containing nucleotide triphosphate hydrolases"/>
    <property type="match status" value="2"/>
</dbReference>
<dbReference type="CDD" id="cd03215">
    <property type="entry name" value="ABC_Carb_Monos_II"/>
    <property type="match status" value="1"/>
</dbReference>
<evidence type="ECO:0000256" key="1">
    <source>
        <dbReference type="ARBA" id="ARBA00004202"/>
    </source>
</evidence>
<dbReference type="InterPro" id="IPR017871">
    <property type="entry name" value="ABC_transporter-like_CS"/>
</dbReference>
<dbReference type="SUPFAM" id="SSF52540">
    <property type="entry name" value="P-loop containing nucleoside triphosphate hydrolases"/>
    <property type="match status" value="2"/>
</dbReference>
<name>A0A928KSD9_9FIRM</name>
<dbReference type="PANTHER" id="PTHR43790">
    <property type="entry name" value="CARBOHYDRATE TRANSPORT ATP-BINDING PROTEIN MG119-RELATED"/>
    <property type="match status" value="1"/>
</dbReference>
<dbReference type="InterPro" id="IPR003593">
    <property type="entry name" value="AAA+_ATPase"/>
</dbReference>
<dbReference type="GO" id="GO:0016887">
    <property type="term" value="F:ATP hydrolysis activity"/>
    <property type="evidence" value="ECO:0007669"/>
    <property type="project" value="InterPro"/>
</dbReference>
<evidence type="ECO:0000256" key="8">
    <source>
        <dbReference type="ARBA" id="ARBA00022967"/>
    </source>
</evidence>
<dbReference type="GO" id="GO:0005886">
    <property type="term" value="C:plasma membrane"/>
    <property type="evidence" value="ECO:0007669"/>
    <property type="project" value="UniProtKB-SubCell"/>
</dbReference>
<evidence type="ECO:0000256" key="7">
    <source>
        <dbReference type="ARBA" id="ARBA00022840"/>
    </source>
</evidence>
<dbReference type="InterPro" id="IPR027417">
    <property type="entry name" value="P-loop_NTPase"/>
</dbReference>
<feature type="domain" description="ABC transporter" evidence="10">
    <location>
        <begin position="248"/>
        <end position="495"/>
    </location>
</feature>
<dbReference type="PROSITE" id="PS00211">
    <property type="entry name" value="ABC_TRANSPORTER_1"/>
    <property type="match status" value="1"/>
</dbReference>
<keyword evidence="6" id="KW-0547">Nucleotide-binding</keyword>
<dbReference type="InterPro" id="IPR050107">
    <property type="entry name" value="ABC_carbohydrate_import_ATPase"/>
</dbReference>
<keyword evidence="8" id="KW-1278">Translocase</keyword>
<evidence type="ECO:0000256" key="9">
    <source>
        <dbReference type="ARBA" id="ARBA00023136"/>
    </source>
</evidence>
<dbReference type="AlphaFoldDB" id="A0A928KSD9"/>
<dbReference type="SMART" id="SM00382">
    <property type="entry name" value="AAA"/>
    <property type="match status" value="2"/>
</dbReference>
<dbReference type="EMBL" id="SVNY01000003">
    <property type="protein sequence ID" value="MBE6833389.1"/>
    <property type="molecule type" value="Genomic_DNA"/>
</dbReference>
<reference evidence="11" key="1">
    <citation type="submission" date="2019-04" db="EMBL/GenBank/DDBJ databases">
        <title>Evolution of Biomass-Degrading Anaerobic Consortia Revealed by Metagenomics.</title>
        <authorList>
            <person name="Peng X."/>
        </authorList>
    </citation>
    <scope>NUCLEOTIDE SEQUENCE</scope>
    <source>
        <strain evidence="11">SIG551</strain>
    </source>
</reference>
<evidence type="ECO:0000256" key="4">
    <source>
        <dbReference type="ARBA" id="ARBA00022597"/>
    </source>
</evidence>
<gene>
    <name evidence="11" type="ORF">E7512_07400</name>
</gene>
<accession>A0A928KSD9</accession>
<protein>
    <submittedName>
        <fullName evidence="11">Sugar ABC transporter ATP-binding protein</fullName>
    </submittedName>
</protein>
<keyword evidence="5" id="KW-0677">Repeat</keyword>
<keyword evidence="4" id="KW-0762">Sugar transport</keyword>
<dbReference type="PANTHER" id="PTHR43790:SF3">
    <property type="entry name" value="D-ALLOSE IMPORT ATP-BINDING PROTEIN ALSA-RELATED"/>
    <property type="match status" value="1"/>
</dbReference>
<dbReference type="RefSeq" id="WP_020072660.1">
    <property type="nucleotide sequence ID" value="NZ_JBKWRC010000002.1"/>
</dbReference>
<dbReference type="InterPro" id="IPR003439">
    <property type="entry name" value="ABC_transporter-like_ATP-bd"/>
</dbReference>
<evidence type="ECO:0000256" key="3">
    <source>
        <dbReference type="ARBA" id="ARBA00022475"/>
    </source>
</evidence>
<keyword evidence="7 11" id="KW-0067">ATP-binding</keyword>
<evidence type="ECO:0000256" key="6">
    <source>
        <dbReference type="ARBA" id="ARBA00022741"/>
    </source>
</evidence>
<evidence type="ECO:0000259" key="10">
    <source>
        <dbReference type="PROSITE" id="PS50893"/>
    </source>
</evidence>
<keyword evidence="9" id="KW-0472">Membrane</keyword>
<evidence type="ECO:0000256" key="2">
    <source>
        <dbReference type="ARBA" id="ARBA00022448"/>
    </source>
</evidence>
<evidence type="ECO:0000256" key="5">
    <source>
        <dbReference type="ARBA" id="ARBA00022737"/>
    </source>
</evidence>
<dbReference type="PROSITE" id="PS50893">
    <property type="entry name" value="ABC_TRANSPORTER_2"/>
    <property type="match status" value="2"/>
</dbReference>
<evidence type="ECO:0000313" key="11">
    <source>
        <dbReference type="EMBL" id="MBE6833389.1"/>
    </source>
</evidence>
<proteinExistence type="predicted"/>
<evidence type="ECO:0000313" key="12">
    <source>
        <dbReference type="Proteomes" id="UP000754750"/>
    </source>
</evidence>
<organism evidence="11 12">
    <name type="scientific">Faecalispora sporosphaeroides</name>
    <dbReference type="NCBI Taxonomy" id="1549"/>
    <lineage>
        <taxon>Bacteria</taxon>
        <taxon>Bacillati</taxon>
        <taxon>Bacillota</taxon>
        <taxon>Clostridia</taxon>
        <taxon>Eubacteriales</taxon>
        <taxon>Oscillospiraceae</taxon>
        <taxon>Faecalispora</taxon>
    </lineage>
</organism>
<feature type="domain" description="ABC transporter" evidence="10">
    <location>
        <begin position="7"/>
        <end position="241"/>
    </location>
</feature>
<dbReference type="Proteomes" id="UP000754750">
    <property type="component" value="Unassembled WGS sequence"/>
</dbReference>
<sequence>MEDRYRVRMEGIRKSFGGVKALNGVNLAVKPGEIHALVGENGAGKSTLMKILSGAYQKDEGSIEIDGVPVEIGSPRRGKELGVGIIYQEFELAGDLSVAENIFLNRLSSGGLIDWKRLYEKAEAVLHSLNFDINVKSRVQDLSVAYQQVVEIAKVLSQNAKILILDEPTAVLSPKETAALFETLNKLRGEGVSIIYISHRMEEIFQIADSITIMRDGEVTGTGRCDQMEMNQVIELMIGRKLSTMFPPRTVEIGEEILRVEELEGEAFRRISFSVRRGEVLGISGLVGSGRSEIVRAIFGADRKKSGKVYLNGKEVTIRSPKDAVRLGIGLIPENRKEQGLVLEFAVKHNITMPNIRSVRGALGVIRQKQENRLAQSLVEKLTVKTDSIDTAVHQLSGGNQQKVVLAKWFNTDSQVIIFDEPTRGVDVGAKIEIYNLINEFAKRNLGVIIISSELNEIIGMCDRTIVIDNGEKKGELKKEELSELNIMKLAVGGNAK</sequence>
<keyword evidence="2" id="KW-0813">Transport</keyword>
<dbReference type="FunFam" id="3.40.50.300:FF:000127">
    <property type="entry name" value="Ribose import ATP-binding protein RbsA"/>
    <property type="match status" value="1"/>
</dbReference>
<dbReference type="GO" id="GO:0005524">
    <property type="term" value="F:ATP binding"/>
    <property type="evidence" value="ECO:0007669"/>
    <property type="project" value="UniProtKB-KW"/>
</dbReference>
<dbReference type="Pfam" id="PF00005">
    <property type="entry name" value="ABC_tran"/>
    <property type="match status" value="2"/>
</dbReference>
<dbReference type="CDD" id="cd03216">
    <property type="entry name" value="ABC_Carb_Monos_I"/>
    <property type="match status" value="1"/>
</dbReference>
<comment type="subcellular location">
    <subcellularLocation>
        <location evidence="1">Cell membrane</location>
        <topology evidence="1">Peripheral membrane protein</topology>
    </subcellularLocation>
</comment>
<keyword evidence="3" id="KW-1003">Cell membrane</keyword>